<gene>
    <name evidence="5" type="ORF">rCG_26298</name>
</gene>
<dbReference type="Proteomes" id="UP000234681">
    <property type="component" value="Chromosome 3"/>
</dbReference>
<dbReference type="PANTHER" id="PTHR47117:SF1">
    <property type="entry name" value="STAR-RELATED LIPID TRANSFER PROTEIN 9"/>
    <property type="match status" value="1"/>
</dbReference>
<organism evidence="5 6">
    <name type="scientific">Rattus norvegicus</name>
    <name type="common">Rat</name>
    <dbReference type="NCBI Taxonomy" id="10116"/>
    <lineage>
        <taxon>Eukaryota</taxon>
        <taxon>Metazoa</taxon>
        <taxon>Chordata</taxon>
        <taxon>Craniata</taxon>
        <taxon>Vertebrata</taxon>
        <taxon>Euteleostomi</taxon>
        <taxon>Mammalia</taxon>
        <taxon>Eutheria</taxon>
        <taxon>Euarchontoglires</taxon>
        <taxon>Glires</taxon>
        <taxon>Rodentia</taxon>
        <taxon>Myomorpha</taxon>
        <taxon>Muroidea</taxon>
        <taxon>Muridae</taxon>
        <taxon>Murinae</taxon>
        <taxon>Rattus</taxon>
    </lineage>
</organism>
<evidence type="ECO:0000259" key="4">
    <source>
        <dbReference type="PROSITE" id="PS50067"/>
    </source>
</evidence>
<reference evidence="6" key="1">
    <citation type="submission" date="2005-09" db="EMBL/GenBank/DDBJ databases">
        <authorList>
            <person name="Mural R.J."/>
            <person name="Li P.W."/>
            <person name="Adams M.D."/>
            <person name="Amanatides P.G."/>
            <person name="Baden-Tillson H."/>
            <person name="Barnstead M."/>
            <person name="Chin S.H."/>
            <person name="Dew I."/>
            <person name="Evans C.A."/>
            <person name="Ferriera S."/>
            <person name="Flanigan M."/>
            <person name="Fosler C."/>
            <person name="Glodek A."/>
            <person name="Gu Z."/>
            <person name="Holt R.A."/>
            <person name="Jennings D."/>
            <person name="Kraft C.L."/>
            <person name="Lu F."/>
            <person name="Nguyen T."/>
            <person name="Nusskern D.R."/>
            <person name="Pfannkoch C.M."/>
            <person name="Sitter C."/>
            <person name="Sutton G.G."/>
            <person name="Venter J.C."/>
            <person name="Wang Z."/>
            <person name="Woodage T."/>
            <person name="Zheng X.H."/>
            <person name="Zhong F."/>
        </authorList>
    </citation>
    <scope>NUCLEOTIDE SEQUENCE [LARGE SCALE GENOMIC DNA]</scope>
    <source>
        <strain>BN</strain>
        <strain evidence="6">Sprague-Dawley</strain>
    </source>
</reference>
<accession>A6HPK8</accession>
<evidence type="ECO:0000256" key="1">
    <source>
        <dbReference type="ARBA" id="ARBA00022741"/>
    </source>
</evidence>
<dbReference type="GO" id="GO:0008017">
    <property type="term" value="F:microtubule binding"/>
    <property type="evidence" value="ECO:0007669"/>
    <property type="project" value="InterPro"/>
</dbReference>
<dbReference type="EMBL" id="CH473949">
    <property type="protein sequence ID" value="EDL79959.1"/>
    <property type="molecule type" value="Genomic_DNA"/>
</dbReference>
<dbReference type="GO" id="GO:0005524">
    <property type="term" value="F:ATP binding"/>
    <property type="evidence" value="ECO:0007669"/>
    <property type="project" value="UniProtKB-KW"/>
</dbReference>
<dbReference type="InterPro" id="IPR036961">
    <property type="entry name" value="Kinesin_motor_dom_sf"/>
</dbReference>
<comment type="caution">
    <text evidence="3">Lacks conserved residue(s) required for the propagation of feature annotation.</text>
</comment>
<dbReference type="AlphaFoldDB" id="A6HPK8"/>
<dbReference type="PROSITE" id="PS50067">
    <property type="entry name" value="KINESIN_MOTOR_2"/>
    <property type="match status" value="1"/>
</dbReference>
<evidence type="ECO:0000313" key="6">
    <source>
        <dbReference type="Proteomes" id="UP000234681"/>
    </source>
</evidence>
<comment type="similarity">
    <text evidence="3">Belongs to the TRAFAC class myosin-kinesin ATPase superfamily. Kinesin family.</text>
</comment>
<evidence type="ECO:0000256" key="3">
    <source>
        <dbReference type="PROSITE-ProRule" id="PRU00283"/>
    </source>
</evidence>
<dbReference type="GO" id="GO:0003777">
    <property type="term" value="F:microtubule motor activity"/>
    <property type="evidence" value="ECO:0007669"/>
    <property type="project" value="InterPro"/>
</dbReference>
<dbReference type="InterPro" id="IPR027417">
    <property type="entry name" value="P-loop_NTPase"/>
</dbReference>
<dbReference type="PANTHER" id="PTHR47117">
    <property type="entry name" value="STAR-RELATED LIPID TRANSFER PROTEIN 9"/>
    <property type="match status" value="1"/>
</dbReference>
<sequence>MVATVSPAHTSYSETMSTMRYASNAKNIINKPQVNEDANVKLIRELREEIERLKAMLLNFELIDTLTQHWTQKPNNRQALMEHYGVGINRNRARVVIDSSLPHLMALEDDVLSTGIVLYHLKEGTTRIGRIDSDQEQDIGPVD</sequence>
<dbReference type="InterPro" id="IPR001752">
    <property type="entry name" value="Kinesin_motor_dom"/>
</dbReference>
<feature type="domain" description="Kinesin motor" evidence="4">
    <location>
        <begin position="1"/>
        <end position="28"/>
    </location>
</feature>
<dbReference type="Gene3D" id="3.40.850.10">
    <property type="entry name" value="Kinesin motor domain"/>
    <property type="match status" value="1"/>
</dbReference>
<name>A6HPK8_RAT</name>
<dbReference type="Gene3D" id="2.60.200.20">
    <property type="match status" value="1"/>
</dbReference>
<proteinExistence type="inferred from homology"/>
<protein>
    <submittedName>
        <fullName evidence="5">RCG26298</fullName>
    </submittedName>
</protein>
<keyword evidence="2" id="KW-0067">ATP-binding</keyword>
<evidence type="ECO:0000256" key="2">
    <source>
        <dbReference type="ARBA" id="ARBA00022840"/>
    </source>
</evidence>
<evidence type="ECO:0000313" key="5">
    <source>
        <dbReference type="EMBL" id="EDL79959.1"/>
    </source>
</evidence>
<dbReference type="SUPFAM" id="SSF52540">
    <property type="entry name" value="P-loop containing nucleoside triphosphate hydrolases"/>
    <property type="match status" value="1"/>
</dbReference>
<keyword evidence="1" id="KW-0547">Nucleotide-binding</keyword>
<dbReference type="GO" id="GO:0007018">
    <property type="term" value="P:microtubule-based movement"/>
    <property type="evidence" value="ECO:0007669"/>
    <property type="project" value="InterPro"/>
</dbReference>